<accession>Q2KDG8</accession>
<dbReference type="eggNOG" id="ENOG50333HR">
    <property type="taxonomic scope" value="Bacteria"/>
</dbReference>
<dbReference type="HOGENOM" id="CLU_1065073_0_0_5"/>
<dbReference type="KEGG" id="ret:RHE_CH00296"/>
<dbReference type="AlphaFoldDB" id="Q2KDG8"/>
<name>Q2KDG8_RHIEC</name>
<sequence length="261" mass="28910">MTRSFYSFGDPSIAYVSVLLDRIAEQPTWLDDYGVPRFGDFSPEDIGNIYASEAALAEVSCQGCGRMFKVALTEVFASKSLGLNDEIRLSRVDYGDPPNVHCCGAGPAMSSVMHRILEYWSRDYEASMNWQRDTTFEGPIAEEPVDPPDTIAEVLAAVGSGVQSIRIMCTSRRNRCDLAGRITTEMVRTGRVLVTYHESYVSIAHQMIEGLVPSADVGHWKEERKVTLVEFSRLKDIPLSTISCHHSGGTGSDGRRYAKDL</sequence>
<keyword evidence="2" id="KW-1185">Reference proteome</keyword>
<gene>
    <name evidence="1" type="ordered locus">RHE_CH00296</name>
</gene>
<protein>
    <submittedName>
        <fullName evidence="1">Uncharacterized protein</fullName>
    </submittedName>
</protein>
<evidence type="ECO:0000313" key="2">
    <source>
        <dbReference type="Proteomes" id="UP000001936"/>
    </source>
</evidence>
<dbReference type="EMBL" id="CP000133">
    <property type="protein sequence ID" value="ABC89118.1"/>
    <property type="molecule type" value="Genomic_DNA"/>
</dbReference>
<reference evidence="1 2" key="1">
    <citation type="journal article" date="2006" name="Proc. Natl. Acad. Sci. U.S.A.">
        <title>The partitioned Rhizobium etli genome: genetic and metabolic redundancy in seven interacting replicons.</title>
        <authorList>
            <person name="Gonzalez V."/>
            <person name="Santamaria R.I."/>
            <person name="Bustos P."/>
            <person name="Hernandez-Gonzalez I."/>
            <person name="Medrano-Soto A."/>
            <person name="Moreno-Hagelsieb G."/>
            <person name="Janga S.C."/>
            <person name="Ramirez M.A."/>
            <person name="Jimenez-Jacinto V."/>
            <person name="Collado-Vides J."/>
            <person name="Davila G."/>
        </authorList>
    </citation>
    <scope>NUCLEOTIDE SEQUENCE [LARGE SCALE GENOMIC DNA]</scope>
    <source>
        <strain evidence="2">ATCC 51251 / DSM 11541 / JCM 21823 / NBRC 15573 / CFN 42</strain>
    </source>
</reference>
<dbReference type="Proteomes" id="UP000001936">
    <property type="component" value="Chromosome"/>
</dbReference>
<proteinExistence type="predicted"/>
<organism evidence="1 2">
    <name type="scientific">Rhizobium etli (strain ATCC 51251 / DSM 11541 / JCM 21823 / NBRC 15573 / CFN 42)</name>
    <dbReference type="NCBI Taxonomy" id="347834"/>
    <lineage>
        <taxon>Bacteria</taxon>
        <taxon>Pseudomonadati</taxon>
        <taxon>Pseudomonadota</taxon>
        <taxon>Alphaproteobacteria</taxon>
        <taxon>Hyphomicrobiales</taxon>
        <taxon>Rhizobiaceae</taxon>
        <taxon>Rhizobium/Agrobacterium group</taxon>
        <taxon>Rhizobium</taxon>
    </lineage>
</organism>
<evidence type="ECO:0000313" key="1">
    <source>
        <dbReference type="EMBL" id="ABC89118.1"/>
    </source>
</evidence>